<feature type="compositionally biased region" description="Low complexity" evidence="1">
    <location>
        <begin position="262"/>
        <end position="271"/>
    </location>
</feature>
<gene>
    <name evidence="2" type="ORF">ACFFPI_23100</name>
</gene>
<proteinExistence type="predicted"/>
<evidence type="ECO:0000256" key="1">
    <source>
        <dbReference type="SAM" id="MobiDB-lite"/>
    </source>
</evidence>
<feature type="region of interest" description="Disordered" evidence="1">
    <location>
        <begin position="252"/>
        <end position="274"/>
    </location>
</feature>
<dbReference type="Proteomes" id="UP001589536">
    <property type="component" value="Unassembled WGS sequence"/>
</dbReference>
<evidence type="ECO:0000313" key="2">
    <source>
        <dbReference type="EMBL" id="MFB9716988.1"/>
    </source>
</evidence>
<reference evidence="2 3" key="1">
    <citation type="submission" date="2024-09" db="EMBL/GenBank/DDBJ databases">
        <authorList>
            <person name="Sun Q."/>
            <person name="Mori K."/>
        </authorList>
    </citation>
    <scope>NUCLEOTIDE SEQUENCE [LARGE SCALE GENOMIC DNA]</scope>
    <source>
        <strain evidence="2 3">JCM 13519</strain>
    </source>
</reference>
<name>A0ABV5UXN7_9MICC</name>
<sequence>MTTAPATSPLESFQHGRDTFLAVVLGGMSGLETSVLEFQHQHERQARVAGAELAEVLRDKSRLEDQLGEQALELEASRTHVCAVPDTRGYFAADDASDSSPMSVPAAAVASVSEDAARTISELRAGLEAEQRVSAGIRAELEAEKIISAGLRTEIDKLDGALDDVEGQLRSASEAHIHYVRETQERFDQRLAAGVRGAETGVRGEAVRIIEAIAADNPALAEAADLFSVAFPAEAAPEDNAQEIYPLRAEETQGADTDPEQAEAPAAPQLADEPDWDHVGATTAPAAEDFFNALPAPEPEAAPALMTQALHPAPDLSDDAILDPNFFDNPEPLEMPAGETVQAPAPADTQADVPKPGYGLFGRKKENQNA</sequence>
<accession>A0ABV5UXN7</accession>
<protein>
    <submittedName>
        <fullName evidence="2">Uncharacterized protein</fullName>
    </submittedName>
</protein>
<keyword evidence="3" id="KW-1185">Reference proteome</keyword>
<organism evidence="2 3">
    <name type="scientific">Arthrobacter methylotrophus</name>
    <dbReference type="NCBI Taxonomy" id="121291"/>
    <lineage>
        <taxon>Bacteria</taxon>
        <taxon>Bacillati</taxon>
        <taxon>Actinomycetota</taxon>
        <taxon>Actinomycetes</taxon>
        <taxon>Micrococcales</taxon>
        <taxon>Micrococcaceae</taxon>
        <taxon>Arthrobacter</taxon>
    </lineage>
</organism>
<dbReference type="RefSeq" id="WP_345045123.1">
    <property type="nucleotide sequence ID" value="NZ_BAABED010000001.1"/>
</dbReference>
<comment type="caution">
    <text evidence="2">The sequence shown here is derived from an EMBL/GenBank/DDBJ whole genome shotgun (WGS) entry which is preliminary data.</text>
</comment>
<feature type="region of interest" description="Disordered" evidence="1">
    <location>
        <begin position="315"/>
        <end position="370"/>
    </location>
</feature>
<dbReference type="EMBL" id="JBHMBH010000072">
    <property type="protein sequence ID" value="MFB9716988.1"/>
    <property type="molecule type" value="Genomic_DNA"/>
</dbReference>
<evidence type="ECO:0000313" key="3">
    <source>
        <dbReference type="Proteomes" id="UP001589536"/>
    </source>
</evidence>